<reference evidence="6 7" key="1">
    <citation type="journal article" date="2016" name="Nat. Commun.">
        <title>Thousands of microbial genomes shed light on interconnected biogeochemical processes in an aquifer system.</title>
        <authorList>
            <person name="Anantharaman K."/>
            <person name="Brown C.T."/>
            <person name="Hug L.A."/>
            <person name="Sharon I."/>
            <person name="Castelle C.J."/>
            <person name="Probst A.J."/>
            <person name="Thomas B.C."/>
            <person name="Singh A."/>
            <person name="Wilkins M.J."/>
            <person name="Karaoz U."/>
            <person name="Brodie E.L."/>
            <person name="Williams K.H."/>
            <person name="Hubbard S.S."/>
            <person name="Banfield J.F."/>
        </authorList>
    </citation>
    <scope>NUCLEOTIDE SEQUENCE [LARGE SCALE GENOMIC DNA]</scope>
</reference>
<protein>
    <recommendedName>
        <fullName evidence="4">Corrinoid adenosyltransferase</fullName>
        <ecNumber evidence="4">2.5.1.17</ecNumber>
    </recommendedName>
    <alternativeName>
        <fullName evidence="4">Cob(II)alamin adenosyltransferase</fullName>
    </alternativeName>
    <alternativeName>
        <fullName evidence="4">Cob(II)yrinic acid a,c-diamide adenosyltransferase</fullName>
    </alternativeName>
    <alternativeName>
        <fullName evidence="4">Cobinamide/cobalamin adenosyltransferase</fullName>
    </alternativeName>
</protein>
<accession>A0A1F8BGZ2</accession>
<dbReference type="PANTHER" id="PTHR12213:SF0">
    <property type="entry name" value="CORRINOID ADENOSYLTRANSFERASE MMAB"/>
    <property type="match status" value="1"/>
</dbReference>
<dbReference type="EMBL" id="MGHF01000018">
    <property type="protein sequence ID" value="OGM63302.1"/>
    <property type="molecule type" value="Genomic_DNA"/>
</dbReference>
<proteinExistence type="inferred from homology"/>
<dbReference type="STRING" id="1802519.A2961_02010"/>
<feature type="domain" description="Cobalamin adenosyltransferase-like" evidence="5">
    <location>
        <begin position="3"/>
        <end position="164"/>
    </location>
</feature>
<evidence type="ECO:0000313" key="7">
    <source>
        <dbReference type="Proteomes" id="UP000177082"/>
    </source>
</evidence>
<dbReference type="Pfam" id="PF01923">
    <property type="entry name" value="Cob_adeno_trans"/>
    <property type="match status" value="1"/>
</dbReference>
<keyword evidence="3 4" id="KW-0067">ATP-binding</keyword>
<evidence type="ECO:0000256" key="4">
    <source>
        <dbReference type="RuleBase" id="RU366026"/>
    </source>
</evidence>
<evidence type="ECO:0000313" key="6">
    <source>
        <dbReference type="EMBL" id="OGM63302.1"/>
    </source>
</evidence>
<sequence length="181" mass="20195">MVIYTRKGDRGRTSLYDPQNKQNVRVDKDSARIAAIGSVDELNSHLGLVTVTLNDPKIVKFVKEIQSDLLRIGSILAGSKLTFSSSKTKKLEREIDKLEGSLPVLSKFILPGGSIVAANFHVARSIARRVEREVVKLSKFEAVTDGVLTYLNRLSDYLFMAARNVNSKLHIKDEVWSPVKK</sequence>
<dbReference type="AlphaFoldDB" id="A0A1F8BGZ2"/>
<dbReference type="UniPathway" id="UPA00148">
    <property type="reaction ID" value="UER00233"/>
</dbReference>
<dbReference type="Proteomes" id="UP000177082">
    <property type="component" value="Unassembled WGS sequence"/>
</dbReference>
<comment type="similarity">
    <text evidence="4">Belongs to the Cob(I)alamin adenosyltransferase family.</text>
</comment>
<dbReference type="InterPro" id="IPR029499">
    <property type="entry name" value="PduO-typ"/>
</dbReference>
<comment type="pathway">
    <text evidence="4">Cofactor biosynthesis; adenosylcobalamin biosynthesis; adenosylcobalamin from cob(II)yrinate a,c-diamide: step 2/7.</text>
</comment>
<evidence type="ECO:0000259" key="5">
    <source>
        <dbReference type="Pfam" id="PF01923"/>
    </source>
</evidence>
<dbReference type="GO" id="GO:0008817">
    <property type="term" value="F:corrinoid adenosyltransferase activity"/>
    <property type="evidence" value="ECO:0007669"/>
    <property type="project" value="UniProtKB-UniRule"/>
</dbReference>
<keyword evidence="1 4" id="KW-0808">Transferase</keyword>
<name>A0A1F8BGZ2_9BACT</name>
<dbReference type="InterPro" id="IPR036451">
    <property type="entry name" value="CblAdoTrfase-like_sf"/>
</dbReference>
<dbReference type="Gene3D" id="1.20.1200.10">
    <property type="entry name" value="Cobalamin adenosyltransferase-like"/>
    <property type="match status" value="1"/>
</dbReference>
<dbReference type="GO" id="GO:0009236">
    <property type="term" value="P:cobalamin biosynthetic process"/>
    <property type="evidence" value="ECO:0007669"/>
    <property type="project" value="UniProtKB-UniRule"/>
</dbReference>
<evidence type="ECO:0000256" key="2">
    <source>
        <dbReference type="ARBA" id="ARBA00022741"/>
    </source>
</evidence>
<dbReference type="InterPro" id="IPR016030">
    <property type="entry name" value="CblAdoTrfase-like"/>
</dbReference>
<dbReference type="GO" id="GO:0005524">
    <property type="term" value="F:ATP binding"/>
    <property type="evidence" value="ECO:0007669"/>
    <property type="project" value="UniProtKB-UniRule"/>
</dbReference>
<keyword evidence="4" id="KW-0169">Cobalamin biosynthesis</keyword>
<dbReference type="PANTHER" id="PTHR12213">
    <property type="entry name" value="CORRINOID ADENOSYLTRANSFERASE"/>
    <property type="match status" value="1"/>
</dbReference>
<organism evidence="6 7">
    <name type="scientific">Candidatus Woesebacteria bacterium RIFCSPLOWO2_01_FULL_39_21</name>
    <dbReference type="NCBI Taxonomy" id="1802519"/>
    <lineage>
        <taxon>Bacteria</taxon>
        <taxon>Candidatus Woeseibacteriota</taxon>
    </lineage>
</organism>
<dbReference type="SUPFAM" id="SSF89028">
    <property type="entry name" value="Cobalamin adenosyltransferase-like"/>
    <property type="match status" value="1"/>
</dbReference>
<comment type="catalytic activity">
    <reaction evidence="4">
        <text>2 cob(II)yrinate a,c diamide + reduced [electron-transfer flavoprotein] + 2 ATP = 2 adenosylcob(III)yrinate a,c-diamide + 2 triphosphate + oxidized [electron-transfer flavoprotein] + 3 H(+)</text>
        <dbReference type="Rhea" id="RHEA:11528"/>
        <dbReference type="Rhea" id="RHEA-COMP:10685"/>
        <dbReference type="Rhea" id="RHEA-COMP:10686"/>
        <dbReference type="ChEBI" id="CHEBI:15378"/>
        <dbReference type="ChEBI" id="CHEBI:18036"/>
        <dbReference type="ChEBI" id="CHEBI:30616"/>
        <dbReference type="ChEBI" id="CHEBI:57692"/>
        <dbReference type="ChEBI" id="CHEBI:58307"/>
        <dbReference type="ChEBI" id="CHEBI:58503"/>
        <dbReference type="ChEBI" id="CHEBI:58537"/>
        <dbReference type="EC" id="2.5.1.17"/>
    </reaction>
</comment>
<keyword evidence="2 4" id="KW-0547">Nucleotide-binding</keyword>
<dbReference type="EC" id="2.5.1.17" evidence="4"/>
<gene>
    <name evidence="6" type="ORF">A2961_02010</name>
</gene>
<comment type="catalytic activity">
    <reaction evidence="4">
        <text>2 cob(II)alamin + reduced [electron-transfer flavoprotein] + 2 ATP = 2 adenosylcob(III)alamin + 2 triphosphate + oxidized [electron-transfer flavoprotein] + 3 H(+)</text>
        <dbReference type="Rhea" id="RHEA:28671"/>
        <dbReference type="Rhea" id="RHEA-COMP:10685"/>
        <dbReference type="Rhea" id="RHEA-COMP:10686"/>
        <dbReference type="ChEBI" id="CHEBI:15378"/>
        <dbReference type="ChEBI" id="CHEBI:16304"/>
        <dbReference type="ChEBI" id="CHEBI:18036"/>
        <dbReference type="ChEBI" id="CHEBI:18408"/>
        <dbReference type="ChEBI" id="CHEBI:30616"/>
        <dbReference type="ChEBI" id="CHEBI:57692"/>
        <dbReference type="ChEBI" id="CHEBI:58307"/>
        <dbReference type="EC" id="2.5.1.17"/>
    </reaction>
</comment>
<evidence type="ECO:0000256" key="1">
    <source>
        <dbReference type="ARBA" id="ARBA00022679"/>
    </source>
</evidence>
<comment type="caution">
    <text evidence="6">The sequence shown here is derived from an EMBL/GenBank/DDBJ whole genome shotgun (WGS) entry which is preliminary data.</text>
</comment>
<dbReference type="NCBIfam" id="TIGR00636">
    <property type="entry name" value="PduO_Nterm"/>
    <property type="match status" value="1"/>
</dbReference>
<evidence type="ECO:0000256" key="3">
    <source>
        <dbReference type="ARBA" id="ARBA00022840"/>
    </source>
</evidence>